<dbReference type="SUPFAM" id="SSF51395">
    <property type="entry name" value="FMN-linked oxidoreductases"/>
    <property type="match status" value="1"/>
</dbReference>
<dbReference type="InterPro" id="IPR054428">
    <property type="entry name" value="TMADH/DMDH/HD_second_a-b"/>
</dbReference>
<dbReference type="GO" id="GO:0051536">
    <property type="term" value="F:iron-sulfur cluster binding"/>
    <property type="evidence" value="ECO:0007669"/>
    <property type="project" value="UniProtKB-KW"/>
</dbReference>
<protein>
    <submittedName>
        <fullName evidence="12">NADH:flavin oxidoreductase</fullName>
    </submittedName>
</protein>
<dbReference type="PANTHER" id="PTHR42917">
    <property type="entry name" value="2,4-DIENOYL-COA REDUCTASE"/>
    <property type="match status" value="1"/>
</dbReference>
<comment type="caution">
    <text evidence="12">The sequence shown here is derived from an EMBL/GenBank/DDBJ whole genome shotgun (WGS) entry which is preliminary data.</text>
</comment>
<dbReference type="EMBL" id="BSTI01000017">
    <property type="protein sequence ID" value="GLY69692.1"/>
    <property type="molecule type" value="Genomic_DNA"/>
</dbReference>
<evidence type="ECO:0000256" key="8">
    <source>
        <dbReference type="ARBA" id="ARBA00023004"/>
    </source>
</evidence>
<dbReference type="InterPro" id="IPR037348">
    <property type="entry name" value="TMADH/DMDH_FMN-bd"/>
</dbReference>
<evidence type="ECO:0000256" key="9">
    <source>
        <dbReference type="ARBA" id="ARBA00023014"/>
    </source>
</evidence>
<comment type="similarity">
    <text evidence="3">In the N-terminal section; belongs to the NADH:flavin oxidoreductase/NADH oxidase family.</text>
</comment>
<name>A0A9W6R8V5_9PSEU</name>
<evidence type="ECO:0000256" key="6">
    <source>
        <dbReference type="ARBA" id="ARBA00022723"/>
    </source>
</evidence>
<keyword evidence="8" id="KW-0408">Iron</keyword>
<keyword evidence="5" id="KW-0288">FMN</keyword>
<feature type="domain" description="TMADH/DMDH/HD second alpha/beta" evidence="11">
    <location>
        <begin position="510"/>
        <end position="605"/>
    </location>
</feature>
<dbReference type="Gene3D" id="3.40.50.720">
    <property type="entry name" value="NAD(P)-binding Rossmann-like Domain"/>
    <property type="match status" value="1"/>
</dbReference>
<evidence type="ECO:0000256" key="1">
    <source>
        <dbReference type="ARBA" id="ARBA00001917"/>
    </source>
</evidence>
<evidence type="ECO:0000313" key="12">
    <source>
        <dbReference type="EMBL" id="GLY69692.1"/>
    </source>
</evidence>
<dbReference type="Gene3D" id="3.20.20.70">
    <property type="entry name" value="Aldolase class I"/>
    <property type="match status" value="1"/>
</dbReference>
<dbReference type="SUPFAM" id="SSF51905">
    <property type="entry name" value="FAD/NAD(P)-binding domain"/>
    <property type="match status" value="1"/>
</dbReference>
<dbReference type="Proteomes" id="UP001165136">
    <property type="component" value="Unassembled WGS sequence"/>
</dbReference>
<dbReference type="GO" id="GO:0010181">
    <property type="term" value="F:FMN binding"/>
    <property type="evidence" value="ECO:0007669"/>
    <property type="project" value="InterPro"/>
</dbReference>
<dbReference type="Pfam" id="PF00724">
    <property type="entry name" value="Oxidored_FMN"/>
    <property type="match status" value="1"/>
</dbReference>
<dbReference type="InterPro" id="IPR013785">
    <property type="entry name" value="Aldolase_TIM"/>
</dbReference>
<dbReference type="RefSeq" id="WP_285489145.1">
    <property type="nucleotide sequence ID" value="NZ_BSTI01000017.1"/>
</dbReference>
<dbReference type="Gene3D" id="3.50.50.60">
    <property type="entry name" value="FAD/NAD(P)-binding domain"/>
    <property type="match status" value="1"/>
</dbReference>
<accession>A0A9W6R8V5</accession>
<evidence type="ECO:0000256" key="7">
    <source>
        <dbReference type="ARBA" id="ARBA00023002"/>
    </source>
</evidence>
<dbReference type="Pfam" id="PF13450">
    <property type="entry name" value="NAD_binding_8"/>
    <property type="match status" value="1"/>
</dbReference>
<evidence type="ECO:0000256" key="2">
    <source>
        <dbReference type="ARBA" id="ARBA00001966"/>
    </source>
</evidence>
<keyword evidence="6" id="KW-0479">Metal-binding</keyword>
<evidence type="ECO:0000256" key="4">
    <source>
        <dbReference type="ARBA" id="ARBA00022630"/>
    </source>
</evidence>
<keyword evidence="4" id="KW-0285">Flavoprotein</keyword>
<comment type="cofactor">
    <cofactor evidence="2">
        <name>[4Fe-4S] cluster</name>
        <dbReference type="ChEBI" id="CHEBI:49883"/>
    </cofactor>
</comment>
<dbReference type="PANTHER" id="PTHR42917:SF2">
    <property type="entry name" value="2,4-DIENOYL-COA REDUCTASE [(2E)-ENOYL-COA-PRODUCING]"/>
    <property type="match status" value="1"/>
</dbReference>
<dbReference type="AlphaFoldDB" id="A0A9W6R8V5"/>
<evidence type="ECO:0000256" key="3">
    <source>
        <dbReference type="ARBA" id="ARBA00011048"/>
    </source>
</evidence>
<organism evidence="12 13">
    <name type="scientific">Amycolatopsis taiwanensis</name>
    <dbReference type="NCBI Taxonomy" id="342230"/>
    <lineage>
        <taxon>Bacteria</taxon>
        <taxon>Bacillati</taxon>
        <taxon>Actinomycetota</taxon>
        <taxon>Actinomycetes</taxon>
        <taxon>Pseudonocardiales</taxon>
        <taxon>Pseudonocardiaceae</taxon>
        <taxon>Amycolatopsis</taxon>
    </lineage>
</organism>
<dbReference type="CDD" id="cd02929">
    <property type="entry name" value="TMADH_HD_FMN"/>
    <property type="match status" value="1"/>
</dbReference>
<feature type="domain" description="NADH:flavin oxidoreductase/NADH oxidase N-terminal" evidence="10">
    <location>
        <begin position="14"/>
        <end position="341"/>
    </location>
</feature>
<dbReference type="InterPro" id="IPR001155">
    <property type="entry name" value="OxRdtase_FMN_N"/>
</dbReference>
<comment type="cofactor">
    <cofactor evidence="1">
        <name>FMN</name>
        <dbReference type="ChEBI" id="CHEBI:58210"/>
    </cofactor>
</comment>
<keyword evidence="9" id="KW-0411">Iron-sulfur</keyword>
<gene>
    <name evidence="12" type="ORF">Atai01_63110</name>
</gene>
<proteinExistence type="inferred from homology"/>
<keyword evidence="13" id="KW-1185">Reference proteome</keyword>
<dbReference type="GO" id="GO:0046872">
    <property type="term" value="F:metal ion binding"/>
    <property type="evidence" value="ECO:0007669"/>
    <property type="project" value="UniProtKB-KW"/>
</dbReference>
<evidence type="ECO:0000259" key="11">
    <source>
        <dbReference type="Pfam" id="PF22620"/>
    </source>
</evidence>
<keyword evidence="7" id="KW-0560">Oxidoreductase</keyword>
<sequence>MSATHDVPAPYDILFEPVRIGPFTTTNRFYQVPHCNGMGYRDPSAQAAMRKIKAEGGWSVVCTEQVEIHATSDIAPFIELRIWDERDLPALKRIADAIHEGGGLAGIELAHNGMNAPNQLSRETPLGPGHLPVAPDTIAPIQARAMTKSDIEDLRRWHRNAVRRSLEAGYDIIYVYGAHGYSGVHHFLSRRYNQRTDSYGGSLVNRMRLLRELLEDTIEEVDGRAAVACRITVEEEIDGGITREDIEGVLRELGELPDLWDFAMGSWEGDSVTSRFAPEGRQEEFVAGLKKLTSKPVVGVGRFTSPDAMVRQVKAGILDLIGAARPSIADPFLPNKIRDGRLNLIRECIGCNICVSGDLTMSPIRCTQNPSMGEEWRRGWHPENMRPKESDSRILVVGAGPSGLEAARGLGLRGYDVTLVEARRELGGRVRQESLLPGLSAWGRVKDYREAVLAELPNVEIFRESPMTADDIVEFGFQHVLVATGATWRTDGVARFHTTPLPIAEGAQVLGPDDLFAGRLPEGKKVVVYDDDHYYLGGVVAELLAQNGYDVSIVTPEAQVSSWTVNTFEVNRIQRRLIENGVRRVTDHAVTRVGVGGVEVRDVYAGQIRELDCDAIVMVTARLPRDELYLDLEARRERGDLLSVRGIGDAWAPGTIAAAVWSGRRAAEEFDATLPSNDEVPFRREVTQLA</sequence>
<evidence type="ECO:0000313" key="13">
    <source>
        <dbReference type="Proteomes" id="UP001165136"/>
    </source>
</evidence>
<evidence type="ECO:0000256" key="5">
    <source>
        <dbReference type="ARBA" id="ARBA00022643"/>
    </source>
</evidence>
<dbReference type="InterPro" id="IPR036188">
    <property type="entry name" value="FAD/NAD-bd_sf"/>
</dbReference>
<dbReference type="InterPro" id="IPR051793">
    <property type="entry name" value="NADH:flavin_oxidoreductase"/>
</dbReference>
<dbReference type="GO" id="GO:0016491">
    <property type="term" value="F:oxidoreductase activity"/>
    <property type="evidence" value="ECO:0007669"/>
    <property type="project" value="UniProtKB-KW"/>
</dbReference>
<dbReference type="Pfam" id="PF22620">
    <property type="entry name" value="OYE-like_second_a-b"/>
    <property type="match status" value="1"/>
</dbReference>
<reference evidence="12" key="1">
    <citation type="submission" date="2023-03" db="EMBL/GenBank/DDBJ databases">
        <title>Amycolatopsis taiwanensis NBRC 103393.</title>
        <authorList>
            <person name="Ichikawa N."/>
            <person name="Sato H."/>
            <person name="Tonouchi N."/>
        </authorList>
    </citation>
    <scope>NUCLEOTIDE SEQUENCE</scope>
    <source>
        <strain evidence="12">NBRC 103393</strain>
    </source>
</reference>
<evidence type="ECO:0000259" key="10">
    <source>
        <dbReference type="Pfam" id="PF00724"/>
    </source>
</evidence>
<dbReference type="PRINTS" id="PR00368">
    <property type="entry name" value="FADPNR"/>
</dbReference>